<evidence type="ECO:0000313" key="4">
    <source>
        <dbReference type="Proteomes" id="UP000243438"/>
    </source>
</evidence>
<dbReference type="InterPro" id="IPR011650">
    <property type="entry name" value="Peptidase_M20_dimer"/>
</dbReference>
<evidence type="ECO:0000259" key="2">
    <source>
        <dbReference type="Pfam" id="PF07687"/>
    </source>
</evidence>
<dbReference type="CDD" id="cd03890">
    <property type="entry name" value="M20_pepD"/>
    <property type="match status" value="1"/>
</dbReference>
<dbReference type="PRINTS" id="PR00934">
    <property type="entry name" value="XHISDIPTASE"/>
</dbReference>
<dbReference type="InterPro" id="IPR001160">
    <property type="entry name" value="Peptidase_M20C"/>
</dbReference>
<dbReference type="NCBIfam" id="TIGR01893">
    <property type="entry name" value="aa-his-dipept"/>
    <property type="match status" value="1"/>
</dbReference>
<keyword evidence="1" id="KW-0378">Hydrolase</keyword>
<protein>
    <submittedName>
        <fullName evidence="3">Aminoacyl-histidine dipeptidase</fullName>
    </submittedName>
</protein>
<dbReference type="PIRSF" id="PIRSF016599">
    <property type="entry name" value="Xaa-His_dipept"/>
    <property type="match status" value="1"/>
</dbReference>
<organism evidence="3 4">
    <name type="scientific">Xylanibacter oryzae DSM 17970</name>
    <dbReference type="NCBI Taxonomy" id="915438"/>
    <lineage>
        <taxon>Bacteria</taxon>
        <taxon>Pseudomonadati</taxon>
        <taxon>Bacteroidota</taxon>
        <taxon>Bacteroidia</taxon>
        <taxon>Bacteroidales</taxon>
        <taxon>Prevotellaceae</taxon>
        <taxon>Xylanibacter</taxon>
    </lineage>
</organism>
<evidence type="ECO:0000313" key="3">
    <source>
        <dbReference type="EMBL" id="EXG77757.1"/>
    </source>
</evidence>
<reference evidence="3" key="1">
    <citation type="submission" date="2013-07" db="EMBL/GenBank/DDBJ databases">
        <authorList>
            <consortium name="DOE Joint Genome Institute"/>
            <person name="Anderson I."/>
            <person name="Huntemann M."/>
            <person name="Han J."/>
            <person name="Chen A."/>
            <person name="Kyrpides N."/>
            <person name="Mavromatis K."/>
            <person name="Markowitz V."/>
            <person name="Palaniappan K."/>
            <person name="Ivanova N."/>
            <person name="Schaumberg A."/>
            <person name="Pati A."/>
            <person name="Liolios K."/>
            <person name="Nordberg H.P."/>
            <person name="Cantor M.N."/>
            <person name="Hua S.X."/>
            <person name="Woyke T."/>
        </authorList>
    </citation>
    <scope>NUCLEOTIDE SEQUENCE [LARGE SCALE GENOMIC DNA]</scope>
    <source>
        <strain evidence="3">DSM 17970</strain>
    </source>
</reference>
<sequence>MSEIKNLKPQCIWKNFYALTQVPRPSGHLEKVQQFLLDFAKDAGVEAFKDPAGNIVMRKAATKGMENRKTVIMQAHMDMVPQKSKDSKHNFETDPIETYVDGDWVKAKDTTLGADDGLGIAAIMAVMEAKDLKHGNIEALCTRDEETGMYGANELPAGELDGDILLNLDSETEGEMIIGSAGGIDITAELDYKEVDTDNEDIAVKVNIKGLRGGHSGLEIAEGRANANKLMVRFVREAISGFEARLASWDGGNMRNAIPFEADVVLTLPKENKEALKELVGDYEQLFNDEYKGIEKNIEFSIEDVETPKTEVPVEIQDNLIDAIYACHNGVIRNIPSIPEIVETSSNLAIINIGNNKASIKILARSSSESMKDYIATTLESCFNMAGMKVTLSGGYQGWDPNTDSEIIKVMENIYKDMFKSEPSVKVCHAGLECSIILSKYPNLDIVSFGPTLLSPHTTKERANIPSVPNFWDLLVKTLEQIPVKK</sequence>
<comment type="caution">
    <text evidence="3">The sequence shown here is derived from an EMBL/GenBank/DDBJ whole genome shotgun (WGS) entry which is preliminary data.</text>
</comment>
<dbReference type="EMBL" id="JFBS01000001">
    <property type="protein sequence ID" value="EXG77757.1"/>
    <property type="molecule type" value="Genomic_DNA"/>
</dbReference>
<dbReference type="Pfam" id="PF07687">
    <property type="entry name" value="M20_dimer"/>
    <property type="match status" value="1"/>
</dbReference>
<dbReference type="InterPro" id="IPR002933">
    <property type="entry name" value="Peptidase_M20"/>
</dbReference>
<keyword evidence="4" id="KW-1185">Reference proteome</keyword>
<feature type="domain" description="Peptidase M20 dimerisation" evidence="2">
    <location>
        <begin position="208"/>
        <end position="293"/>
    </location>
</feature>
<evidence type="ECO:0000256" key="1">
    <source>
        <dbReference type="ARBA" id="ARBA00022801"/>
    </source>
</evidence>
<dbReference type="Gene3D" id="3.40.630.10">
    <property type="entry name" value="Zn peptidases"/>
    <property type="match status" value="2"/>
</dbReference>
<dbReference type="Pfam" id="PF01546">
    <property type="entry name" value="Peptidase_M20"/>
    <property type="match status" value="1"/>
</dbReference>
<dbReference type="PANTHER" id="PTHR43501">
    <property type="entry name" value="CYTOSOL NON-SPECIFIC DIPEPTIDASE"/>
    <property type="match status" value="1"/>
</dbReference>
<dbReference type="Proteomes" id="UP000243438">
    <property type="component" value="Unassembled WGS sequence"/>
</dbReference>
<dbReference type="PANTHER" id="PTHR43501:SF1">
    <property type="entry name" value="CYTOSOL NON-SPECIFIC DIPEPTIDASE"/>
    <property type="match status" value="1"/>
</dbReference>
<dbReference type="SUPFAM" id="SSF53187">
    <property type="entry name" value="Zn-dependent exopeptidases"/>
    <property type="match status" value="1"/>
</dbReference>
<proteinExistence type="predicted"/>
<dbReference type="RefSeq" id="WP_036876017.1">
    <property type="nucleotide sequence ID" value="NZ_KK073873.1"/>
</dbReference>
<accession>A0ABN0RU41</accession>
<name>A0ABN0RU41_9BACT</name>
<gene>
    <name evidence="3" type="ORF">XylorDRAFT_0102</name>
</gene>